<dbReference type="Pfam" id="PF13676">
    <property type="entry name" value="TIR_2"/>
    <property type="match status" value="1"/>
</dbReference>
<evidence type="ECO:0000313" key="3">
    <source>
        <dbReference type="EMBL" id="KAK7104613.1"/>
    </source>
</evidence>
<dbReference type="InterPro" id="IPR011989">
    <property type="entry name" value="ARM-like"/>
</dbReference>
<dbReference type="Proteomes" id="UP001374579">
    <property type="component" value="Unassembled WGS sequence"/>
</dbReference>
<organism evidence="3 4">
    <name type="scientific">Littorina saxatilis</name>
    <dbReference type="NCBI Taxonomy" id="31220"/>
    <lineage>
        <taxon>Eukaryota</taxon>
        <taxon>Metazoa</taxon>
        <taxon>Spiralia</taxon>
        <taxon>Lophotrochozoa</taxon>
        <taxon>Mollusca</taxon>
        <taxon>Gastropoda</taxon>
        <taxon>Caenogastropoda</taxon>
        <taxon>Littorinimorpha</taxon>
        <taxon>Littorinoidea</taxon>
        <taxon>Littorinidae</taxon>
        <taxon>Littorina</taxon>
    </lineage>
</organism>
<protein>
    <recommendedName>
        <fullName evidence="2">TIR domain-containing protein</fullName>
    </recommendedName>
</protein>
<evidence type="ECO:0000256" key="1">
    <source>
        <dbReference type="SAM" id="MobiDB-lite"/>
    </source>
</evidence>
<dbReference type="GO" id="GO:0007165">
    <property type="term" value="P:signal transduction"/>
    <property type="evidence" value="ECO:0007669"/>
    <property type="project" value="InterPro"/>
</dbReference>
<feature type="compositionally biased region" description="Basic and acidic residues" evidence="1">
    <location>
        <begin position="234"/>
        <end position="244"/>
    </location>
</feature>
<feature type="domain" description="TIR" evidence="2">
    <location>
        <begin position="438"/>
        <end position="507"/>
    </location>
</feature>
<dbReference type="InterPro" id="IPR035897">
    <property type="entry name" value="Toll_tir_struct_dom_sf"/>
</dbReference>
<reference evidence="3 4" key="1">
    <citation type="submission" date="2024-02" db="EMBL/GenBank/DDBJ databases">
        <title>Chromosome-scale genome assembly of the rough periwinkle Littorina saxatilis.</title>
        <authorList>
            <person name="De Jode A."/>
            <person name="Faria R."/>
            <person name="Formenti G."/>
            <person name="Sims Y."/>
            <person name="Smith T.P."/>
            <person name="Tracey A."/>
            <person name="Wood J.M.D."/>
            <person name="Zagrodzka Z.B."/>
            <person name="Johannesson K."/>
            <person name="Butlin R.K."/>
            <person name="Leder E.H."/>
        </authorList>
    </citation>
    <scope>NUCLEOTIDE SEQUENCE [LARGE SCALE GENOMIC DNA]</scope>
    <source>
        <strain evidence="3">Snail1</strain>
        <tissue evidence="3">Muscle</tissue>
    </source>
</reference>
<evidence type="ECO:0000259" key="2">
    <source>
        <dbReference type="Pfam" id="PF13676"/>
    </source>
</evidence>
<dbReference type="PANTHER" id="PTHR46270:SF2">
    <property type="entry name" value="TIR DOMAIN-CONTAINING PROTEIN"/>
    <property type="match status" value="1"/>
</dbReference>
<gene>
    <name evidence="3" type="ORF">V1264_019304</name>
</gene>
<dbReference type="InterPro" id="IPR000157">
    <property type="entry name" value="TIR_dom"/>
</dbReference>
<dbReference type="Gene3D" id="3.40.50.10140">
    <property type="entry name" value="Toll/interleukin-1 receptor homology (TIR) domain"/>
    <property type="match status" value="1"/>
</dbReference>
<dbReference type="AlphaFoldDB" id="A0AAN9GD46"/>
<comment type="caution">
    <text evidence="3">The sequence shown here is derived from an EMBL/GenBank/DDBJ whole genome shotgun (WGS) entry which is preliminary data.</text>
</comment>
<dbReference type="InterPro" id="IPR016024">
    <property type="entry name" value="ARM-type_fold"/>
</dbReference>
<dbReference type="Gene3D" id="1.25.10.10">
    <property type="entry name" value="Leucine-rich Repeat Variant"/>
    <property type="match status" value="1"/>
</dbReference>
<feature type="region of interest" description="Disordered" evidence="1">
    <location>
        <begin position="222"/>
        <end position="290"/>
    </location>
</feature>
<proteinExistence type="predicted"/>
<sequence length="512" mass="58008">MGSTFSRKIEADLKKCSDWDGDNKTENKRKFEKLVVKIFTNLQTNDPFESKMEERKKAGDEMAKTDSIQIICDKLADSFETKEDLEFVDNALVLLQMLTEPECSADVCSVVALHERLLPLLVSSMNKKPQSLAIIHNLVVNEAELKDGLAAKSESPVQTKNQFRLHLNKIQEKLQLLAKSGDEKTKLLATVALACIRDSSLEPDLVRFMFIHLCLALDEDQKNLTSDDDDDDDDKGKPAKDKKEGKKKQKSASDNKEEAVSDKKNKSASDDKKVVLSYDEKEHRSSNCSATAMERGVRHQLKLETPINAGSTKAAKGNGTRQKLIQYGIVSLLGKGAMSKLQQERTACIESLWYLCRDETCKLEMVEDEAFIDLLFKLNGNTSDPSYEQAAFILTNLWDHLKKKPKHLYLIKSKDGNQLDIEKRMQENQESKESAPHVMLSYQTNSRHTILEIKQKLDEQGIKTWMDQFDIRKYRGALEAMADGVENCGVFLMGVSRKYQESLNCKQGVVYY</sequence>
<dbReference type="SUPFAM" id="SSF52200">
    <property type="entry name" value="Toll/Interleukin receptor TIR domain"/>
    <property type="match status" value="1"/>
</dbReference>
<evidence type="ECO:0000313" key="4">
    <source>
        <dbReference type="Proteomes" id="UP001374579"/>
    </source>
</evidence>
<accession>A0AAN9GD46</accession>
<dbReference type="EMBL" id="JBAMIC010000008">
    <property type="protein sequence ID" value="KAK7104613.1"/>
    <property type="molecule type" value="Genomic_DNA"/>
</dbReference>
<feature type="compositionally biased region" description="Basic and acidic residues" evidence="1">
    <location>
        <begin position="251"/>
        <end position="285"/>
    </location>
</feature>
<dbReference type="SUPFAM" id="SSF48371">
    <property type="entry name" value="ARM repeat"/>
    <property type="match status" value="1"/>
</dbReference>
<name>A0AAN9GD46_9CAEN</name>
<keyword evidence="4" id="KW-1185">Reference proteome</keyword>
<dbReference type="PANTHER" id="PTHR46270">
    <property type="entry name" value="ARMADILLO-TYPE FOLD-RELATED"/>
    <property type="match status" value="1"/>
</dbReference>